<name>A0AAW0M7J3_QUESU</name>
<evidence type="ECO:0000256" key="1">
    <source>
        <dbReference type="ARBA" id="ARBA00004127"/>
    </source>
</evidence>
<keyword evidence="8 11" id="KW-0472">Membrane</keyword>
<dbReference type="Pfam" id="PF01490">
    <property type="entry name" value="Aa_trans"/>
    <property type="match status" value="1"/>
</dbReference>
<evidence type="ECO:0000313" key="13">
    <source>
        <dbReference type="EMBL" id="KAK7858792.1"/>
    </source>
</evidence>
<sequence length="138" mass="15262">GTLSILFKTICDGDAECLAKSLTCTECYLVFTCAALLIAQLPNLYSIAWVATTAILYNTLIWILSITKDRPIDISYSLFDRVKSNMVRFSDALDALGFIAIAFRGHNVILKIQGTLPSSPKKKKHPISLCAQEGQYRT</sequence>
<keyword evidence="7 11" id="KW-1133">Transmembrane helix</keyword>
<dbReference type="GO" id="GO:0015293">
    <property type="term" value="F:symporter activity"/>
    <property type="evidence" value="ECO:0007669"/>
    <property type="project" value="UniProtKB-KW"/>
</dbReference>
<comment type="similarity">
    <text evidence="2">Belongs to the amino acid/polyamine transporter 2 family. Amino acid/auxin permease (AAAP) (TC 2.A.18.1) subfamily.</text>
</comment>
<evidence type="ECO:0000256" key="8">
    <source>
        <dbReference type="ARBA" id="ARBA00023136"/>
    </source>
</evidence>
<evidence type="ECO:0000259" key="12">
    <source>
        <dbReference type="Pfam" id="PF01490"/>
    </source>
</evidence>
<comment type="subcellular location">
    <subcellularLocation>
        <location evidence="1">Endomembrane system</location>
        <topology evidence="1">Multi-pass membrane protein</topology>
    </subcellularLocation>
</comment>
<comment type="function">
    <text evidence="10">Carrier protein involved in proton-driven auxin influx. Mediates the formation of auxin gradient from developing leaves (site of auxin biosynthesis) to tips by contributing to the loading of auxin in vascular tissues and facilitating acropetal (base to tip) auxin transport within inner tissues of the root apex, and basipetal (tip to base) auxin transport within outer tissues of the root apex. May be involved in lateral roots and nodules formation.</text>
</comment>
<feature type="non-terminal residue" evidence="13">
    <location>
        <position position="1"/>
    </location>
</feature>
<evidence type="ECO:0000256" key="4">
    <source>
        <dbReference type="ARBA" id="ARBA00022692"/>
    </source>
</evidence>
<proteinExistence type="inferred from homology"/>
<evidence type="ECO:0000313" key="14">
    <source>
        <dbReference type="Proteomes" id="UP000237347"/>
    </source>
</evidence>
<keyword evidence="3" id="KW-0813">Transport</keyword>
<dbReference type="InterPro" id="IPR013057">
    <property type="entry name" value="AA_transpt_TM"/>
</dbReference>
<keyword evidence="5" id="KW-0769">Symport</keyword>
<organism evidence="13 14">
    <name type="scientific">Quercus suber</name>
    <name type="common">Cork oak</name>
    <dbReference type="NCBI Taxonomy" id="58331"/>
    <lineage>
        <taxon>Eukaryota</taxon>
        <taxon>Viridiplantae</taxon>
        <taxon>Streptophyta</taxon>
        <taxon>Embryophyta</taxon>
        <taxon>Tracheophyta</taxon>
        <taxon>Spermatophyta</taxon>
        <taxon>Magnoliopsida</taxon>
        <taxon>eudicotyledons</taxon>
        <taxon>Gunneridae</taxon>
        <taxon>Pentapetalae</taxon>
        <taxon>rosids</taxon>
        <taxon>fabids</taxon>
        <taxon>Fagales</taxon>
        <taxon>Fagaceae</taxon>
        <taxon>Quercus</taxon>
    </lineage>
</organism>
<keyword evidence="14" id="KW-1185">Reference proteome</keyword>
<dbReference type="GO" id="GO:0006865">
    <property type="term" value="P:amino acid transport"/>
    <property type="evidence" value="ECO:0007669"/>
    <property type="project" value="UniProtKB-KW"/>
</dbReference>
<feature type="domain" description="Amino acid transporter transmembrane" evidence="12">
    <location>
        <begin position="3"/>
        <end position="125"/>
    </location>
</feature>
<accession>A0AAW0M7J3</accession>
<dbReference type="PANTHER" id="PTHR48017">
    <property type="entry name" value="OS05G0424000 PROTEIN-RELATED"/>
    <property type="match status" value="1"/>
</dbReference>
<dbReference type="Proteomes" id="UP000237347">
    <property type="component" value="Unassembled WGS sequence"/>
</dbReference>
<evidence type="ECO:0000256" key="2">
    <source>
        <dbReference type="ARBA" id="ARBA00005590"/>
    </source>
</evidence>
<dbReference type="GO" id="GO:0009734">
    <property type="term" value="P:auxin-activated signaling pathway"/>
    <property type="evidence" value="ECO:0007669"/>
    <property type="project" value="UniProtKB-KW"/>
</dbReference>
<evidence type="ECO:0000256" key="11">
    <source>
        <dbReference type="SAM" id="Phobius"/>
    </source>
</evidence>
<evidence type="ECO:0000256" key="3">
    <source>
        <dbReference type="ARBA" id="ARBA00022448"/>
    </source>
</evidence>
<evidence type="ECO:0000256" key="7">
    <source>
        <dbReference type="ARBA" id="ARBA00022989"/>
    </source>
</evidence>
<comment type="caution">
    <text evidence="13">The sequence shown here is derived from an EMBL/GenBank/DDBJ whole genome shotgun (WGS) entry which is preliminary data.</text>
</comment>
<reference evidence="13 14" key="1">
    <citation type="journal article" date="2018" name="Sci. Data">
        <title>The draft genome sequence of cork oak.</title>
        <authorList>
            <person name="Ramos A.M."/>
            <person name="Usie A."/>
            <person name="Barbosa P."/>
            <person name="Barros P.M."/>
            <person name="Capote T."/>
            <person name="Chaves I."/>
            <person name="Simoes F."/>
            <person name="Abreu I."/>
            <person name="Carrasquinho I."/>
            <person name="Faro C."/>
            <person name="Guimaraes J.B."/>
            <person name="Mendonca D."/>
            <person name="Nobrega F."/>
            <person name="Rodrigues L."/>
            <person name="Saibo N.J.M."/>
            <person name="Varela M.C."/>
            <person name="Egas C."/>
            <person name="Matos J."/>
            <person name="Miguel C.M."/>
            <person name="Oliveira M.M."/>
            <person name="Ricardo C.P."/>
            <person name="Goncalves S."/>
        </authorList>
    </citation>
    <scope>NUCLEOTIDE SEQUENCE [LARGE SCALE GENOMIC DNA]</scope>
    <source>
        <strain evidence="14">cv. HL8</strain>
    </source>
</reference>
<dbReference type="GO" id="GO:0012505">
    <property type="term" value="C:endomembrane system"/>
    <property type="evidence" value="ECO:0007669"/>
    <property type="project" value="UniProtKB-SubCell"/>
</dbReference>
<feature type="transmembrane region" description="Helical" evidence="11">
    <location>
        <begin position="44"/>
        <end position="64"/>
    </location>
</feature>
<evidence type="ECO:0000256" key="6">
    <source>
        <dbReference type="ARBA" id="ARBA00022970"/>
    </source>
</evidence>
<evidence type="ECO:0000256" key="5">
    <source>
        <dbReference type="ARBA" id="ARBA00022847"/>
    </source>
</evidence>
<gene>
    <name evidence="13" type="primary">AATL1_9</name>
    <name evidence="13" type="ORF">CFP56_010447</name>
</gene>
<evidence type="ECO:0000256" key="10">
    <source>
        <dbReference type="ARBA" id="ARBA00045588"/>
    </source>
</evidence>
<keyword evidence="4 11" id="KW-0812">Transmembrane</keyword>
<keyword evidence="6" id="KW-0029">Amino-acid transport</keyword>
<evidence type="ECO:0000256" key="9">
    <source>
        <dbReference type="ARBA" id="ARBA00023294"/>
    </source>
</evidence>
<protein>
    <submittedName>
        <fullName evidence="13">Lysine histidine transporter-like 8</fullName>
    </submittedName>
</protein>
<dbReference type="AlphaFoldDB" id="A0AAW0M7J3"/>
<dbReference type="EMBL" id="PKMF04000017">
    <property type="protein sequence ID" value="KAK7858792.1"/>
    <property type="molecule type" value="Genomic_DNA"/>
</dbReference>
<keyword evidence="9" id="KW-0927">Auxin signaling pathway</keyword>